<name>A0A8S1PJT9_9CILI</name>
<reference evidence="1" key="1">
    <citation type="submission" date="2021-01" db="EMBL/GenBank/DDBJ databases">
        <authorList>
            <consortium name="Genoscope - CEA"/>
            <person name="William W."/>
        </authorList>
    </citation>
    <scope>NUCLEOTIDE SEQUENCE</scope>
</reference>
<protein>
    <submittedName>
        <fullName evidence="1">Uncharacterized protein</fullName>
    </submittedName>
</protein>
<sequence length="202" mass="24152">MMEIVVQVLPTMPKKIKKNQQFLISTQPSLNFIIYIKMINFENLMIDLFNFHQSLALNLTMKGLIQIKDIQKKQQNLQFVETNNNQEDELLDAYFNDFKTNGEYKKLIRSCIQLTSKGQNNSFAHKSIQEFYVEHFLLKIFDNLKIMDDNDFKYQLQTYKWENTCAKLKQKDLRLSFSSKYRIVFLPNQQFIIKQKQIQSII</sequence>
<proteinExistence type="predicted"/>
<organism evidence="1 2">
    <name type="scientific">Paramecium sonneborni</name>
    <dbReference type="NCBI Taxonomy" id="65129"/>
    <lineage>
        <taxon>Eukaryota</taxon>
        <taxon>Sar</taxon>
        <taxon>Alveolata</taxon>
        <taxon>Ciliophora</taxon>
        <taxon>Intramacronucleata</taxon>
        <taxon>Oligohymenophorea</taxon>
        <taxon>Peniculida</taxon>
        <taxon>Parameciidae</taxon>
        <taxon>Paramecium</taxon>
    </lineage>
</organism>
<dbReference type="EMBL" id="CAJJDN010000078">
    <property type="protein sequence ID" value="CAD8102838.1"/>
    <property type="molecule type" value="Genomic_DNA"/>
</dbReference>
<gene>
    <name evidence="1" type="ORF">PSON_ATCC_30995.1.T0780225</name>
</gene>
<keyword evidence="2" id="KW-1185">Reference proteome</keyword>
<comment type="caution">
    <text evidence="1">The sequence shown here is derived from an EMBL/GenBank/DDBJ whole genome shotgun (WGS) entry which is preliminary data.</text>
</comment>
<accession>A0A8S1PJT9</accession>
<evidence type="ECO:0000313" key="1">
    <source>
        <dbReference type="EMBL" id="CAD8102838.1"/>
    </source>
</evidence>
<dbReference type="Proteomes" id="UP000692954">
    <property type="component" value="Unassembled WGS sequence"/>
</dbReference>
<dbReference type="AlphaFoldDB" id="A0A8S1PJT9"/>
<evidence type="ECO:0000313" key="2">
    <source>
        <dbReference type="Proteomes" id="UP000692954"/>
    </source>
</evidence>